<dbReference type="AlphaFoldDB" id="A0A426YA62"/>
<comment type="caution">
    <text evidence="1">The sequence shown here is derived from an EMBL/GenBank/DDBJ whole genome shotgun (WGS) entry which is preliminary data.</text>
</comment>
<sequence length="96" mass="10778">NIVLKPVLHLRICGCPCVPDIEEPEYHQHWCIVSHHSKEEVRTFSDRVLQTPVQGWVMAIVMALLSGFAGVYTEVPSMVVSVSVYLHSIGKPQPQK</sequence>
<evidence type="ECO:0000313" key="1">
    <source>
        <dbReference type="EMBL" id="RRT48631.1"/>
    </source>
</evidence>
<dbReference type="Proteomes" id="UP000287651">
    <property type="component" value="Unassembled WGS sequence"/>
</dbReference>
<name>A0A426YA62_ENSVE</name>
<reference evidence="1 2" key="1">
    <citation type="journal article" date="2014" name="Agronomy (Basel)">
        <title>A Draft Genome Sequence for Ensete ventricosum, the Drought-Tolerant Tree Against Hunger.</title>
        <authorList>
            <person name="Harrison J."/>
            <person name="Moore K.A."/>
            <person name="Paszkiewicz K."/>
            <person name="Jones T."/>
            <person name="Grant M."/>
            <person name="Ambacheew D."/>
            <person name="Muzemil S."/>
            <person name="Studholme D.J."/>
        </authorList>
    </citation>
    <scope>NUCLEOTIDE SEQUENCE [LARGE SCALE GENOMIC DNA]</scope>
</reference>
<organism evidence="1 2">
    <name type="scientific">Ensete ventricosum</name>
    <name type="common">Abyssinian banana</name>
    <name type="synonym">Musa ensete</name>
    <dbReference type="NCBI Taxonomy" id="4639"/>
    <lineage>
        <taxon>Eukaryota</taxon>
        <taxon>Viridiplantae</taxon>
        <taxon>Streptophyta</taxon>
        <taxon>Embryophyta</taxon>
        <taxon>Tracheophyta</taxon>
        <taxon>Spermatophyta</taxon>
        <taxon>Magnoliopsida</taxon>
        <taxon>Liliopsida</taxon>
        <taxon>Zingiberales</taxon>
        <taxon>Musaceae</taxon>
        <taxon>Ensete</taxon>
    </lineage>
</organism>
<evidence type="ECO:0000313" key="2">
    <source>
        <dbReference type="Proteomes" id="UP000287651"/>
    </source>
</evidence>
<feature type="non-terminal residue" evidence="1">
    <location>
        <position position="1"/>
    </location>
</feature>
<gene>
    <name evidence="1" type="ORF">B296_00045317</name>
</gene>
<proteinExistence type="predicted"/>
<accession>A0A426YA62</accession>
<dbReference type="EMBL" id="AMZH03013831">
    <property type="protein sequence ID" value="RRT48631.1"/>
    <property type="molecule type" value="Genomic_DNA"/>
</dbReference>
<protein>
    <submittedName>
        <fullName evidence="1">Uncharacterized protein</fullName>
    </submittedName>
</protein>